<feature type="compositionally biased region" description="Basic and acidic residues" evidence="1">
    <location>
        <begin position="510"/>
        <end position="519"/>
    </location>
</feature>
<dbReference type="InterPro" id="IPR031745">
    <property type="entry name" value="Vps53_C"/>
</dbReference>
<dbReference type="PANTHER" id="PTHR12820:SF0">
    <property type="entry name" value="VACUOLAR PROTEIN SORTING-ASSOCIATED PROTEIN 53 HOMOLOG"/>
    <property type="match status" value="1"/>
</dbReference>
<dbReference type="GO" id="GO:0042147">
    <property type="term" value="P:retrograde transport, endosome to Golgi"/>
    <property type="evidence" value="ECO:0007669"/>
    <property type="project" value="InterPro"/>
</dbReference>
<protein>
    <recommendedName>
        <fullName evidence="2">Vps53 C-terminal domain-containing protein</fullName>
    </recommendedName>
</protein>
<proteinExistence type="predicted"/>
<dbReference type="Gene3D" id="1.10.357.110">
    <property type="entry name" value="Vacuolar protein sorting-associated protein 53, C-terminus"/>
    <property type="match status" value="1"/>
</dbReference>
<feature type="region of interest" description="Disordered" evidence="1">
    <location>
        <begin position="493"/>
        <end position="519"/>
    </location>
</feature>
<dbReference type="InterPro" id="IPR039766">
    <property type="entry name" value="Vps53"/>
</dbReference>
<sequence length="544" mass="59068">MIPSAQGATRGDLVVGLEAAAEKASSIGGGGAKKGLALGSLSRKTEEPENKAGVPVLTVSLLVESLAQTREFENAMAKKFGVSFKELVEGVPLPGGTGQTLSSAFGKHMSVFVDAQDKLISDLLASHRGTNARSSLDATTTPSDPDTPAPSLLPSSTELFFAIGTGMDECLKLGGEGVMKLMCAMYKKWLKVYAGGWGLWGECDDLYHAYRSGQERKSIDTRFNPSEIQKLCIVLNTADYCQTTAGQKTKVKRKKASSLRQRNKNSLFRKRRCPLLLPGLTFRRVISTCLTLLLRELDNTTDPSFQTLLKFNWGSIDTVTGPSAWVEELGTATASVSQVIHDKIEPKKYVRSFCDRASNALVTRFTNALVKSRPIKGLGGEQLLLDLQSFKSSLLKIPGSGASTESMYARNVTKNISRLETLLKVIITPVVSARDDEAWITHLIQRSSPNVGAPLQVLDLKGTPKAEQNTLLDTLLTITSTRTELGSESFLTTLDMDPGSTSASSTTEADAPRTTETRREVFSDLRKLVSFTMRRERDKTVSGT</sequence>
<feature type="compositionally biased region" description="Low complexity" evidence="1">
    <location>
        <begin position="500"/>
        <end position="509"/>
    </location>
</feature>
<dbReference type="GO" id="GO:0005829">
    <property type="term" value="C:cytosol"/>
    <property type="evidence" value="ECO:0007669"/>
    <property type="project" value="GOC"/>
</dbReference>
<dbReference type="PANTHER" id="PTHR12820">
    <property type="entry name" value="VACUOLAR SORTING PROTEIN 53"/>
    <property type="match status" value="1"/>
</dbReference>
<dbReference type="EMBL" id="AFRT01000749">
    <property type="protein sequence ID" value="ELU42754.1"/>
    <property type="molecule type" value="Genomic_DNA"/>
</dbReference>
<accession>L8X2A9</accession>
<dbReference type="STRING" id="983506.L8X2A9"/>
<dbReference type="GO" id="GO:0000938">
    <property type="term" value="C:GARP complex"/>
    <property type="evidence" value="ECO:0007669"/>
    <property type="project" value="InterPro"/>
</dbReference>
<feature type="region of interest" description="Disordered" evidence="1">
    <location>
        <begin position="132"/>
        <end position="152"/>
    </location>
</feature>
<evidence type="ECO:0000313" key="4">
    <source>
        <dbReference type="Proteomes" id="UP000011668"/>
    </source>
</evidence>
<name>L8X2A9_THACA</name>
<dbReference type="AlphaFoldDB" id="L8X2A9"/>
<feature type="compositionally biased region" description="Low complexity" evidence="1">
    <location>
        <begin position="134"/>
        <end position="152"/>
    </location>
</feature>
<dbReference type="Pfam" id="PF16854">
    <property type="entry name" value="VPS53_C"/>
    <property type="match status" value="1"/>
</dbReference>
<dbReference type="OrthoDB" id="10261632at2759"/>
<keyword evidence="4" id="KW-1185">Reference proteome</keyword>
<feature type="domain" description="Vps53 C-terminal" evidence="2">
    <location>
        <begin position="381"/>
        <end position="463"/>
    </location>
</feature>
<evidence type="ECO:0000256" key="1">
    <source>
        <dbReference type="SAM" id="MobiDB-lite"/>
    </source>
</evidence>
<evidence type="ECO:0000259" key="2">
    <source>
        <dbReference type="Pfam" id="PF16854"/>
    </source>
</evidence>
<dbReference type="Proteomes" id="UP000011668">
    <property type="component" value="Unassembled WGS sequence"/>
</dbReference>
<gene>
    <name evidence="3" type="ORF">AG1IA_03215</name>
</gene>
<evidence type="ECO:0000313" key="3">
    <source>
        <dbReference type="EMBL" id="ELU42754.1"/>
    </source>
</evidence>
<reference evidence="3 4" key="1">
    <citation type="journal article" date="2013" name="Nat. Commun.">
        <title>The evolution and pathogenic mechanisms of the rice sheath blight pathogen.</title>
        <authorList>
            <person name="Zheng A."/>
            <person name="Lin R."/>
            <person name="Xu L."/>
            <person name="Qin P."/>
            <person name="Tang C."/>
            <person name="Ai P."/>
            <person name="Zhang D."/>
            <person name="Liu Y."/>
            <person name="Sun Z."/>
            <person name="Feng H."/>
            <person name="Wang Y."/>
            <person name="Chen Y."/>
            <person name="Liang X."/>
            <person name="Fu R."/>
            <person name="Li Q."/>
            <person name="Zhang J."/>
            <person name="Yu X."/>
            <person name="Xie Z."/>
            <person name="Ding L."/>
            <person name="Guan P."/>
            <person name="Tang J."/>
            <person name="Liang Y."/>
            <person name="Wang S."/>
            <person name="Deng Q."/>
            <person name="Li S."/>
            <person name="Zhu J."/>
            <person name="Wang L."/>
            <person name="Liu H."/>
            <person name="Li P."/>
        </authorList>
    </citation>
    <scope>NUCLEOTIDE SEQUENCE [LARGE SCALE GENOMIC DNA]</scope>
    <source>
        <strain evidence="4">AG-1 IA</strain>
    </source>
</reference>
<comment type="caution">
    <text evidence="3">The sequence shown here is derived from an EMBL/GenBank/DDBJ whole genome shotgun (WGS) entry which is preliminary data.</text>
</comment>
<organism evidence="3 4">
    <name type="scientific">Thanatephorus cucumeris (strain AG1-IA)</name>
    <name type="common">Rice sheath blight fungus</name>
    <name type="synonym">Rhizoctonia solani</name>
    <dbReference type="NCBI Taxonomy" id="983506"/>
    <lineage>
        <taxon>Eukaryota</taxon>
        <taxon>Fungi</taxon>
        <taxon>Dikarya</taxon>
        <taxon>Basidiomycota</taxon>
        <taxon>Agaricomycotina</taxon>
        <taxon>Agaricomycetes</taxon>
        <taxon>Cantharellales</taxon>
        <taxon>Ceratobasidiaceae</taxon>
        <taxon>Rhizoctonia</taxon>
        <taxon>Rhizoctonia solani AG-1</taxon>
    </lineage>
</organism>
<dbReference type="InterPro" id="IPR038260">
    <property type="entry name" value="Vps53_C_sf"/>
</dbReference>
<dbReference type="HOGENOM" id="CLU_500758_0_0_1"/>
<dbReference type="OMA" id="DEAWITH"/>